<comment type="caution">
    <text evidence="1">The sequence shown here is derived from an EMBL/GenBank/DDBJ whole genome shotgun (WGS) entry which is preliminary data.</text>
</comment>
<evidence type="ECO:0000313" key="1">
    <source>
        <dbReference type="EMBL" id="CAG8468706.1"/>
    </source>
</evidence>
<keyword evidence="2" id="KW-1185">Reference proteome</keyword>
<protein>
    <submittedName>
        <fullName evidence="1">10188_t:CDS:1</fullName>
    </submittedName>
</protein>
<dbReference type="Proteomes" id="UP000789920">
    <property type="component" value="Unassembled WGS sequence"/>
</dbReference>
<accession>A0ACA9KEL7</accession>
<feature type="non-terminal residue" evidence="1">
    <location>
        <position position="1"/>
    </location>
</feature>
<evidence type="ECO:0000313" key="2">
    <source>
        <dbReference type="Proteomes" id="UP000789920"/>
    </source>
</evidence>
<sequence>LRIRPLTADELVTLPAPLQKNVLSTTPFTPNQVTVQGERKQAYMFDHVFGPETSQKEIYDRAVMNLVDKFLDAYGHASSGKTHTLGLSGDIPQSNDSKGIIPRAMATLFSCINSAQYKARKFVMRISFVEIHDDELIDLLGDKDSQVLIREDSNSRIHWKNLKEIKVNSVEEIMGLLSRGVLNRKISTPDTNAGTSQGHFVFTVTLSQQKFVPLNGMPTNSSHIPPTVPKFNFGISKSREDIKTNKHHDGEWIAVTSKFHFVDLAWKNMSNNTLVNSQEKENNSLNSAILPLGNVISSQGMSIKVPDKEYKHTRILKDYLGNNAQSLVISCVPPALNQIKETINTLDYATQARNLKNTSVVHHEVGWHNLEHLQDLVLKLRTEVRALRASARANPDASISDLTSSTLDMQLIEKQYTQDSQTTRDLNGIMINQNDQKDKDIDELEEKLSHLQRSYAKISKDLPVNNTNNSDSNLSDINLLAKHLESLKDEDESCFIQRVLPSFQKAISPVIQEYEKSITSLENQLSLVRTALNHSENMMRLQEDKLQEAEELNNQNRNLINDLKTKISKLTEREESTENYIKDLEAKLDSEVMVKKKDQEIINELKNQINKMSAEDRNTENRIDSIETHLEYNENQIAAASQTAKDLEKALCEKDEAYVSLKKRLEKQHIINDEEKKWLIGEIEMRDHRISLLEKKVDDLVNEIARLKQSHADANCNSHSENHSRSSSLSSVDNVSFTDQPKFGSIMQFKDFSSVSQLESKLSDLQKIHHETMCELEDIKNKYQTCLKELTNLHVQSSSMTSPDNSDVAPTIISENISEILDYSPRHHVNYHKARSKSAEIQGSKKHDLTNAAIIQNLQIELRQLEVLHADKARGLDTMKQEFARLEINYRETLEIVEELREEIKHRDARGQQGPVSAVISEYTQTDGNYSMTTLSQTNQHELIQKLKEEIEHLEEEQRIALETLAAHKKHYNIDAVTRIQTSIVELKADIHRILECDQDSDKSHVDTVNRLQSRLKELEEQLIKEQEATGRSQFNEGVETPFDALQQTEQANIILMLQQQVSKLQNEIEVKGHVIAVLKSPSIDQQHIIERLEDELHYLKEVQRLAVEAKNKLSVASEREETKIGDEIVKKVGSLEAQLEMTKEMQVKSYIDSSQRAVDILQEKLTTLQHKLDAKSETIETLQFEQDFASVLQEHLDNLKNDIQKKNLM</sequence>
<organism evidence="1 2">
    <name type="scientific">Racocetra persica</name>
    <dbReference type="NCBI Taxonomy" id="160502"/>
    <lineage>
        <taxon>Eukaryota</taxon>
        <taxon>Fungi</taxon>
        <taxon>Fungi incertae sedis</taxon>
        <taxon>Mucoromycota</taxon>
        <taxon>Glomeromycotina</taxon>
        <taxon>Glomeromycetes</taxon>
        <taxon>Diversisporales</taxon>
        <taxon>Gigasporaceae</taxon>
        <taxon>Racocetra</taxon>
    </lineage>
</organism>
<dbReference type="EMBL" id="CAJVQC010000382">
    <property type="protein sequence ID" value="CAG8468706.1"/>
    <property type="molecule type" value="Genomic_DNA"/>
</dbReference>
<proteinExistence type="predicted"/>
<gene>
    <name evidence="1" type="ORF">RPERSI_LOCUS478</name>
</gene>
<name>A0ACA9KEL7_9GLOM</name>
<reference evidence="1" key="1">
    <citation type="submission" date="2021-06" db="EMBL/GenBank/DDBJ databases">
        <authorList>
            <person name="Kallberg Y."/>
            <person name="Tangrot J."/>
            <person name="Rosling A."/>
        </authorList>
    </citation>
    <scope>NUCLEOTIDE SEQUENCE</scope>
    <source>
        <strain evidence="1">MA461A</strain>
    </source>
</reference>